<protein>
    <submittedName>
        <fullName evidence="2">Uncharacterized protein</fullName>
    </submittedName>
</protein>
<dbReference type="Proteomes" id="UP001159329">
    <property type="component" value="Unassembled WGS sequence"/>
</dbReference>
<keyword evidence="1" id="KW-0472">Membrane</keyword>
<keyword evidence="1" id="KW-1133">Transmembrane helix</keyword>
<accession>A0AA42I5C1</accession>
<keyword evidence="1" id="KW-0812">Transmembrane</keyword>
<dbReference type="AlphaFoldDB" id="A0AA42I5C1"/>
<dbReference type="EMBL" id="JAOEEO010000001">
    <property type="protein sequence ID" value="MDH0562412.1"/>
    <property type="molecule type" value="Genomic_DNA"/>
</dbReference>
<proteinExistence type="predicted"/>
<evidence type="ECO:0000313" key="2">
    <source>
        <dbReference type="EMBL" id="MDH0562412.1"/>
    </source>
</evidence>
<gene>
    <name evidence="2" type="ORF">N7644_01820</name>
</gene>
<organism evidence="2 3">
    <name type="scientific">Acinetobacter courvalinii</name>
    <dbReference type="NCBI Taxonomy" id="280147"/>
    <lineage>
        <taxon>Bacteria</taxon>
        <taxon>Pseudomonadati</taxon>
        <taxon>Pseudomonadota</taxon>
        <taxon>Gammaproteobacteria</taxon>
        <taxon>Moraxellales</taxon>
        <taxon>Moraxellaceae</taxon>
        <taxon>Acinetobacter</taxon>
    </lineage>
</organism>
<dbReference type="RefSeq" id="WP_279694199.1">
    <property type="nucleotide sequence ID" value="NZ_JAOEEO010000001.1"/>
</dbReference>
<evidence type="ECO:0000313" key="3">
    <source>
        <dbReference type="Proteomes" id="UP001159329"/>
    </source>
</evidence>
<reference evidence="2" key="1">
    <citation type="submission" date="2022-09" db="EMBL/GenBank/DDBJ databases">
        <title>Intensive care unit water sources are persistently colonized with multi-drug resistant bacteria and are the site of extensive horizontal gene transfer of antibiotic resistance genes.</title>
        <authorList>
            <person name="Diorio-Toth L."/>
        </authorList>
    </citation>
    <scope>NUCLEOTIDE SEQUENCE</scope>
    <source>
        <strain evidence="2">GD04005</strain>
    </source>
</reference>
<sequence>MTPLEAASVLIAFKAISVLCQTLSELFFPGPPIKINSPFLPIIYTSSKIIVPFTVCGIAAIFLSTIDATAASRSKLKRSFLFKPLKSTKKVMRKLDFDWLNLLELVPS</sequence>
<feature type="transmembrane region" description="Helical" evidence="1">
    <location>
        <begin position="49"/>
        <end position="70"/>
    </location>
</feature>
<name>A0AA42I5C1_9GAMM</name>
<comment type="caution">
    <text evidence="2">The sequence shown here is derived from an EMBL/GenBank/DDBJ whole genome shotgun (WGS) entry which is preliminary data.</text>
</comment>
<evidence type="ECO:0000256" key="1">
    <source>
        <dbReference type="SAM" id="Phobius"/>
    </source>
</evidence>